<dbReference type="HAMAP" id="MF_01808">
    <property type="entry name" value="Recomb_XerC_XerD"/>
    <property type="match status" value="1"/>
</dbReference>
<dbReference type="InterPro" id="IPR010998">
    <property type="entry name" value="Integrase_recombinase_N"/>
</dbReference>
<keyword evidence="5 9" id="KW-0229">DNA integration</keyword>
<dbReference type="CDD" id="cd00798">
    <property type="entry name" value="INT_XerDC_C"/>
    <property type="match status" value="1"/>
</dbReference>
<keyword evidence="13" id="KW-1185">Reference proteome</keyword>
<dbReference type="InterPro" id="IPR004107">
    <property type="entry name" value="Integrase_SAM-like_N"/>
</dbReference>
<feature type="active site" evidence="9">
    <location>
        <position position="189"/>
    </location>
</feature>
<evidence type="ECO:0000256" key="1">
    <source>
        <dbReference type="ARBA" id="ARBA00004496"/>
    </source>
</evidence>
<evidence type="ECO:0000256" key="8">
    <source>
        <dbReference type="ARBA" id="ARBA00023306"/>
    </source>
</evidence>
<dbReference type="SUPFAM" id="SSF56349">
    <property type="entry name" value="DNA breaking-rejoining enzymes"/>
    <property type="match status" value="1"/>
</dbReference>
<proteinExistence type="inferred from homology"/>
<dbReference type="Pfam" id="PF00589">
    <property type="entry name" value="Phage_integrase"/>
    <property type="match status" value="1"/>
</dbReference>
<keyword evidence="3 9" id="KW-0132">Cell division</keyword>
<feature type="active site" description="O-(3'-phospho-DNA)-tyrosine intermediate" evidence="9">
    <location>
        <position position="301"/>
    </location>
</feature>
<dbReference type="InterPro" id="IPR050090">
    <property type="entry name" value="Tyrosine_recombinase_XerCD"/>
</dbReference>
<dbReference type="PROSITE" id="PS51898">
    <property type="entry name" value="TYR_RECOMBINASE"/>
    <property type="match status" value="1"/>
</dbReference>
<dbReference type="PROSITE" id="PS51900">
    <property type="entry name" value="CB"/>
    <property type="match status" value="1"/>
</dbReference>
<evidence type="ECO:0000256" key="6">
    <source>
        <dbReference type="ARBA" id="ARBA00023125"/>
    </source>
</evidence>
<evidence type="ECO:0000256" key="5">
    <source>
        <dbReference type="ARBA" id="ARBA00022908"/>
    </source>
</evidence>
<keyword evidence="8 9" id="KW-0131">Cell cycle</keyword>
<name>A0ABM7W9B5_9BACT</name>
<dbReference type="RefSeq" id="WP_284154540.1">
    <property type="nucleotide sequence ID" value="NZ_AP025516.1"/>
</dbReference>
<dbReference type="Pfam" id="PF02899">
    <property type="entry name" value="Phage_int_SAM_1"/>
    <property type="match status" value="1"/>
</dbReference>
<dbReference type="PANTHER" id="PTHR30349">
    <property type="entry name" value="PHAGE INTEGRASE-RELATED"/>
    <property type="match status" value="1"/>
</dbReference>
<feature type="active site" evidence="9">
    <location>
        <position position="292"/>
    </location>
</feature>
<feature type="active site" evidence="9">
    <location>
        <position position="165"/>
    </location>
</feature>
<evidence type="ECO:0000256" key="3">
    <source>
        <dbReference type="ARBA" id="ARBA00022618"/>
    </source>
</evidence>
<sequence length="324" mass="35952">MQAEFGSTVLLLCPFGHVVDIVMEQAITLFSRWLESEKGYSPHTITAYRRDLEEFVAGLPADSTAGSVRGADISRFVASLHGTNNPLSVARKLSALRTFFRFLLREKLIESDPVCGITGPKTGRSIPTFLTVDEAFALLSAPDRGDAFMSRDRAILEMLYSTGVRVAEMVGTTVDDLDFGAEMLRVRGKGNKERLVPVGGPALDAVRRWLIDRQRVIQKRLEKKRSVDMESLFLNGRGGRLTTRSVERLVSSYGQRAGIRKEVTPHTLRHSFATHLLEMGADLRTVQELLGHASLSTTQRYTHLTIDHLSAVYDRAHPLGNTSS</sequence>
<comment type="subunit">
    <text evidence="9">Forms a cyclic heterotetrameric complex composed of two molecules of XerC and two molecules of XerD.</text>
</comment>
<dbReference type="NCBIfam" id="NF040815">
    <property type="entry name" value="recomb_XerA_Arch"/>
    <property type="match status" value="1"/>
</dbReference>
<dbReference type="InterPro" id="IPR011010">
    <property type="entry name" value="DNA_brk_join_enz"/>
</dbReference>
<evidence type="ECO:0000259" key="10">
    <source>
        <dbReference type="PROSITE" id="PS51898"/>
    </source>
</evidence>
<dbReference type="EMBL" id="AP025516">
    <property type="protein sequence ID" value="BDD87516.1"/>
    <property type="molecule type" value="Genomic_DNA"/>
</dbReference>
<reference evidence="12 13" key="1">
    <citation type="submission" date="2022-01" db="EMBL/GenBank/DDBJ databases">
        <title>Desulfofustis limnae sp. nov., a novel mesophilic sulfate-reducing bacterium isolated from marsh soil.</title>
        <authorList>
            <person name="Watanabe M."/>
            <person name="Takahashi A."/>
            <person name="Kojima H."/>
            <person name="Fukui M."/>
        </authorList>
    </citation>
    <scope>NUCLEOTIDE SEQUENCE [LARGE SCALE GENOMIC DNA]</scope>
    <source>
        <strain evidence="12 13">PPLL</strain>
    </source>
</reference>
<comment type="similarity">
    <text evidence="9">Belongs to the 'phage' integrase family. XerC subfamily.</text>
</comment>
<protein>
    <recommendedName>
        <fullName evidence="9">Tyrosine recombinase XerC</fullName>
    </recommendedName>
</protein>
<feature type="active site" evidence="9">
    <location>
        <position position="269"/>
    </location>
</feature>
<dbReference type="Gene3D" id="1.10.150.130">
    <property type="match status" value="1"/>
</dbReference>
<dbReference type="InterPro" id="IPR002104">
    <property type="entry name" value="Integrase_catalytic"/>
</dbReference>
<feature type="domain" description="Core-binding (CB)" evidence="11">
    <location>
        <begin position="21"/>
        <end position="104"/>
    </location>
</feature>
<evidence type="ECO:0000256" key="7">
    <source>
        <dbReference type="ARBA" id="ARBA00023172"/>
    </source>
</evidence>
<evidence type="ECO:0000256" key="9">
    <source>
        <dbReference type="HAMAP-Rule" id="MF_01808"/>
    </source>
</evidence>
<evidence type="ECO:0000256" key="4">
    <source>
        <dbReference type="ARBA" id="ARBA00022829"/>
    </source>
</evidence>
<dbReference type="InterPro" id="IPR013762">
    <property type="entry name" value="Integrase-like_cat_sf"/>
</dbReference>
<dbReference type="PANTHER" id="PTHR30349:SF41">
    <property type="entry name" value="INTEGRASE_RECOMBINASE PROTEIN MJ0367-RELATED"/>
    <property type="match status" value="1"/>
</dbReference>
<evidence type="ECO:0000259" key="11">
    <source>
        <dbReference type="PROSITE" id="PS51900"/>
    </source>
</evidence>
<organism evidence="12 13">
    <name type="scientific">Desulfofustis limnaeus</name>
    <dbReference type="NCBI Taxonomy" id="2740163"/>
    <lineage>
        <taxon>Bacteria</taxon>
        <taxon>Pseudomonadati</taxon>
        <taxon>Thermodesulfobacteriota</taxon>
        <taxon>Desulfobulbia</taxon>
        <taxon>Desulfobulbales</taxon>
        <taxon>Desulfocapsaceae</taxon>
        <taxon>Desulfofustis</taxon>
    </lineage>
</organism>
<evidence type="ECO:0000313" key="13">
    <source>
        <dbReference type="Proteomes" id="UP000830055"/>
    </source>
</evidence>
<dbReference type="InterPro" id="IPR023009">
    <property type="entry name" value="Tyrosine_recombinase_XerC/XerD"/>
</dbReference>
<evidence type="ECO:0000313" key="12">
    <source>
        <dbReference type="EMBL" id="BDD87516.1"/>
    </source>
</evidence>
<feature type="active site" evidence="9">
    <location>
        <position position="266"/>
    </location>
</feature>
<dbReference type="NCBIfam" id="NF001399">
    <property type="entry name" value="PRK00283.1"/>
    <property type="match status" value="1"/>
</dbReference>
<dbReference type="Proteomes" id="UP000830055">
    <property type="component" value="Chromosome"/>
</dbReference>
<keyword evidence="2 9" id="KW-0963">Cytoplasm</keyword>
<accession>A0ABM7W9B5</accession>
<dbReference type="InterPro" id="IPR044068">
    <property type="entry name" value="CB"/>
</dbReference>
<keyword evidence="6 9" id="KW-0238">DNA-binding</keyword>
<dbReference type="Gene3D" id="1.10.443.10">
    <property type="entry name" value="Intergrase catalytic core"/>
    <property type="match status" value="1"/>
</dbReference>
<keyword evidence="4 9" id="KW-0159">Chromosome partition</keyword>
<comment type="function">
    <text evidence="9">Site-specific tyrosine recombinase, which acts by catalyzing the cutting and rejoining of the recombining DNA molecules. The XerC-XerD complex is essential to convert dimers of the bacterial chromosome into monomers to permit their segregation at cell division. It also contributes to the segregational stability of plasmids.</text>
</comment>
<gene>
    <name evidence="9 12" type="primary">xerC</name>
    <name evidence="12" type="ORF">DPPLL_18810</name>
</gene>
<evidence type="ECO:0000256" key="2">
    <source>
        <dbReference type="ARBA" id="ARBA00022490"/>
    </source>
</evidence>
<keyword evidence="7 9" id="KW-0233">DNA recombination</keyword>
<feature type="domain" description="Tyr recombinase" evidence="10">
    <location>
        <begin position="125"/>
        <end position="314"/>
    </location>
</feature>
<comment type="subcellular location">
    <subcellularLocation>
        <location evidence="1 9">Cytoplasm</location>
    </subcellularLocation>
</comment>